<evidence type="ECO:0008006" key="3">
    <source>
        <dbReference type="Google" id="ProtNLM"/>
    </source>
</evidence>
<comment type="caution">
    <text evidence="1">The sequence shown here is derived from an EMBL/GenBank/DDBJ whole genome shotgun (WGS) entry which is preliminary data.</text>
</comment>
<sequence>MTEFSVRAGFVGLLVACLCAGGGVAWAWWSTSATAESPPVASGRLDLTAGPSAEQQFLMGPGGTWTYSALALPSAFPGESVARTLVLRAGGDADLAVSGSAVASSSALGQHLRLHATRDGVAGNTVVNGMRGGTCSGTTLVADRAVTATAAPFFTDLTVGAGGTLTLCLVLSLDGTAPSGLQGQSATVSFTLTARQEVAP</sequence>
<protein>
    <recommendedName>
        <fullName evidence="3">Ribosomally synthesized peptide with SipW-like signal peptide</fullName>
    </recommendedName>
</protein>
<organism evidence="1 2">
    <name type="scientific">Myceligenerans salitolerans</name>
    <dbReference type="NCBI Taxonomy" id="1230528"/>
    <lineage>
        <taxon>Bacteria</taxon>
        <taxon>Bacillati</taxon>
        <taxon>Actinomycetota</taxon>
        <taxon>Actinomycetes</taxon>
        <taxon>Micrococcales</taxon>
        <taxon>Promicromonosporaceae</taxon>
        <taxon>Myceligenerans</taxon>
    </lineage>
</organism>
<evidence type="ECO:0000313" key="2">
    <source>
        <dbReference type="Proteomes" id="UP000664617"/>
    </source>
</evidence>
<dbReference type="RefSeq" id="WP_207273526.1">
    <property type="nucleotide sequence ID" value="NZ_JAFMPK010000009.1"/>
</dbReference>
<proteinExistence type="predicted"/>
<keyword evidence="2" id="KW-1185">Reference proteome</keyword>
<name>A0ABS3I3L8_9MICO</name>
<gene>
    <name evidence="1" type="ORF">J0911_00985</name>
</gene>
<dbReference type="EMBL" id="JAFMPK010000009">
    <property type="protein sequence ID" value="MBO0607601.1"/>
    <property type="molecule type" value="Genomic_DNA"/>
</dbReference>
<accession>A0ABS3I3L8</accession>
<dbReference type="Proteomes" id="UP000664617">
    <property type="component" value="Unassembled WGS sequence"/>
</dbReference>
<evidence type="ECO:0000313" key="1">
    <source>
        <dbReference type="EMBL" id="MBO0607601.1"/>
    </source>
</evidence>
<reference evidence="2" key="1">
    <citation type="submission" date="2023-07" db="EMBL/GenBank/DDBJ databases">
        <title>Myceligenerans salitolerans sp. nov., a halotolerant actinomycete isolated from a salt lake in Xinjiang, China.</title>
        <authorList>
            <person name="Guan T."/>
        </authorList>
    </citation>
    <scope>NUCLEOTIDE SEQUENCE [LARGE SCALE GENOMIC DNA]</scope>
    <source>
        <strain evidence="2">XHU 5031</strain>
    </source>
</reference>